<proteinExistence type="inferred from homology"/>
<keyword evidence="8" id="KW-1133">Transmembrane helix</keyword>
<evidence type="ECO:0000256" key="1">
    <source>
        <dbReference type="ARBA" id="ARBA00004434"/>
    </source>
</evidence>
<evidence type="ECO:0000256" key="4">
    <source>
        <dbReference type="ARBA" id="ARBA00022692"/>
    </source>
</evidence>
<keyword evidence="6" id="KW-0999">Mitochondrion inner membrane</keyword>
<reference evidence="12" key="1">
    <citation type="submission" date="2020-02" db="EMBL/GenBank/DDBJ databases">
        <authorList>
            <person name="Enbody D E."/>
            <person name="Pettersson E M."/>
        </authorList>
    </citation>
    <scope>NUCLEOTIDE SEQUENCE [LARGE SCALE GENOMIC DNA]</scope>
</reference>
<reference evidence="12" key="3">
    <citation type="submission" date="2025-09" db="UniProtKB">
        <authorList>
            <consortium name="Ensembl"/>
        </authorList>
    </citation>
    <scope>IDENTIFICATION</scope>
</reference>
<keyword evidence="3" id="KW-0679">Respiratory chain</keyword>
<keyword evidence="10" id="KW-0472">Membrane</keyword>
<dbReference type="Proteomes" id="UP000694382">
    <property type="component" value="Chromosome 14"/>
</dbReference>
<evidence type="ECO:0000256" key="10">
    <source>
        <dbReference type="ARBA" id="ARBA00023136"/>
    </source>
</evidence>
<evidence type="ECO:0000256" key="9">
    <source>
        <dbReference type="ARBA" id="ARBA00023128"/>
    </source>
</evidence>
<keyword evidence="2" id="KW-0813">Transport</keyword>
<dbReference type="InterPro" id="IPR023248">
    <property type="entry name" value="UQCC4_vert"/>
</dbReference>
<keyword evidence="5" id="KW-0732">Signal</keyword>
<dbReference type="Ensembl" id="ENSCPVT00000015689.2">
    <property type="protein sequence ID" value="ENSCPVP00000015019.1"/>
    <property type="gene ID" value="ENSCPVG00000010996.2"/>
</dbReference>
<comment type="subcellular location">
    <subcellularLocation>
        <location evidence="1">Mitochondrion inner membrane</location>
        <topology evidence="1">Single-pass membrane protein</topology>
    </subcellularLocation>
</comment>
<dbReference type="PANTHER" id="PTHR35268">
    <property type="entry name" value="PROTEIN CCSMST1"/>
    <property type="match status" value="1"/>
</dbReference>
<dbReference type="PRINTS" id="PR02042">
    <property type="entry name" value="CCSMST1"/>
</dbReference>
<evidence type="ECO:0000256" key="5">
    <source>
        <dbReference type="ARBA" id="ARBA00022729"/>
    </source>
</evidence>
<evidence type="ECO:0000256" key="11">
    <source>
        <dbReference type="ARBA" id="ARBA00034713"/>
    </source>
</evidence>
<comment type="similarity">
    <text evidence="11">Belongs to the UQCC4 family.</text>
</comment>
<evidence type="ECO:0000313" key="13">
    <source>
        <dbReference type="Proteomes" id="UP000694382"/>
    </source>
</evidence>
<protein>
    <submittedName>
        <fullName evidence="12">Uncharacterized protein</fullName>
    </submittedName>
</protein>
<evidence type="ECO:0000313" key="12">
    <source>
        <dbReference type="Ensembl" id="ENSCPVP00000015019.1"/>
    </source>
</evidence>
<accession>A0A8C3N5L2</accession>
<evidence type="ECO:0000256" key="7">
    <source>
        <dbReference type="ARBA" id="ARBA00022982"/>
    </source>
</evidence>
<keyword evidence="4" id="KW-0812">Transmembrane</keyword>
<evidence type="ECO:0000256" key="6">
    <source>
        <dbReference type="ARBA" id="ARBA00022792"/>
    </source>
</evidence>
<evidence type="ECO:0000256" key="8">
    <source>
        <dbReference type="ARBA" id="ARBA00022989"/>
    </source>
</evidence>
<keyword evidence="13" id="KW-1185">Reference proteome</keyword>
<organism evidence="12 13">
    <name type="scientific">Geospiza parvula</name>
    <name type="common">Small tree-finch</name>
    <name type="synonym">Camarhynchus parvulus</name>
    <dbReference type="NCBI Taxonomy" id="87175"/>
    <lineage>
        <taxon>Eukaryota</taxon>
        <taxon>Metazoa</taxon>
        <taxon>Chordata</taxon>
        <taxon>Craniata</taxon>
        <taxon>Vertebrata</taxon>
        <taxon>Euteleostomi</taxon>
        <taxon>Archelosauria</taxon>
        <taxon>Archosauria</taxon>
        <taxon>Dinosauria</taxon>
        <taxon>Saurischia</taxon>
        <taxon>Theropoda</taxon>
        <taxon>Coelurosauria</taxon>
        <taxon>Aves</taxon>
        <taxon>Neognathae</taxon>
        <taxon>Neoaves</taxon>
        <taxon>Telluraves</taxon>
        <taxon>Australaves</taxon>
        <taxon>Passeriformes</taxon>
        <taxon>Thraupidae</taxon>
        <taxon>Camarhynchus</taxon>
    </lineage>
</organism>
<dbReference type="AlphaFoldDB" id="A0A8C3N5L2"/>
<sequence length="146" mass="15732">MPPPVVRFGTPLAQGPVGLALTAAAALSRGPAHRALALPLPLRTTAGTLREPFGPIPFSGSKPSPRFWSVRRSMGNDHERPSVKVLPLSVLGAGQLLWCVFTENRETDERLEAVLFGQIVDSDTRTEHGSAAAVRELTKVCWHSAF</sequence>
<dbReference type="Pfam" id="PF15013">
    <property type="entry name" value="CCSMST1"/>
    <property type="match status" value="1"/>
</dbReference>
<dbReference type="InterPro" id="IPR029160">
    <property type="entry name" value="UQCC4"/>
</dbReference>
<keyword evidence="9" id="KW-0496">Mitochondrion</keyword>
<evidence type="ECO:0000256" key="2">
    <source>
        <dbReference type="ARBA" id="ARBA00022448"/>
    </source>
</evidence>
<name>A0A8C3N5L2_GEOPR</name>
<evidence type="ECO:0000256" key="3">
    <source>
        <dbReference type="ARBA" id="ARBA00022660"/>
    </source>
</evidence>
<dbReference type="PANTHER" id="PTHR35268:SF1">
    <property type="entry name" value="UBIQUINOL-CYTOCHROME-C REDUCTASE COMPLEX ASSEMBLY FACTOR 4"/>
    <property type="match status" value="1"/>
</dbReference>
<keyword evidence="7" id="KW-0249">Electron transport</keyword>
<reference evidence="12" key="2">
    <citation type="submission" date="2025-08" db="UniProtKB">
        <authorList>
            <consortium name="Ensembl"/>
        </authorList>
    </citation>
    <scope>IDENTIFICATION</scope>
</reference>
<dbReference type="GO" id="GO:0005743">
    <property type="term" value="C:mitochondrial inner membrane"/>
    <property type="evidence" value="ECO:0007669"/>
    <property type="project" value="UniProtKB-SubCell"/>
</dbReference>